<dbReference type="PANTHER" id="PTHR35024:SF4">
    <property type="entry name" value="POLYMER-FORMING CYTOSKELETAL PROTEIN"/>
    <property type="match status" value="1"/>
</dbReference>
<dbReference type="EMBL" id="JNVD01000018">
    <property type="protein sequence ID" value="KOC21869.1"/>
    <property type="molecule type" value="Genomic_DNA"/>
</dbReference>
<comment type="caution">
    <text evidence="3">The sequence shown here is derived from an EMBL/GenBank/DDBJ whole genome shotgun (WGS) entry which is preliminary data.</text>
</comment>
<proteinExistence type="inferred from homology"/>
<feature type="region of interest" description="Disordered" evidence="2">
    <location>
        <begin position="1"/>
        <end position="72"/>
    </location>
</feature>
<organism evidence="3 4">
    <name type="scientific">Comamonas testosteroni</name>
    <name type="common">Pseudomonas testosteroni</name>
    <dbReference type="NCBI Taxonomy" id="285"/>
    <lineage>
        <taxon>Bacteria</taxon>
        <taxon>Pseudomonadati</taxon>
        <taxon>Pseudomonadota</taxon>
        <taxon>Betaproteobacteria</taxon>
        <taxon>Burkholderiales</taxon>
        <taxon>Comamonadaceae</taxon>
        <taxon>Comamonas</taxon>
    </lineage>
</organism>
<feature type="compositionally biased region" description="Polar residues" evidence="2">
    <location>
        <begin position="208"/>
        <end position="217"/>
    </location>
</feature>
<gene>
    <name evidence="3" type="ORF">GL58_09305</name>
</gene>
<protein>
    <submittedName>
        <fullName evidence="3">Integral membrane protein CcmA</fullName>
    </submittedName>
</protein>
<dbReference type="PATRIC" id="fig|285.49.peg.1917"/>
<comment type="similarity">
    <text evidence="1">Belongs to the bactofilin family.</text>
</comment>
<evidence type="ECO:0000256" key="1">
    <source>
        <dbReference type="ARBA" id="ARBA00044755"/>
    </source>
</evidence>
<feature type="compositionally biased region" description="Low complexity" evidence="2">
    <location>
        <begin position="54"/>
        <end position="65"/>
    </location>
</feature>
<dbReference type="AlphaFoldDB" id="A0A0L7MIW0"/>
<dbReference type="InterPro" id="IPR007607">
    <property type="entry name" value="BacA/B"/>
</dbReference>
<feature type="compositionally biased region" description="Low complexity" evidence="2">
    <location>
        <begin position="173"/>
        <end position="207"/>
    </location>
</feature>
<name>A0A0L7MIW0_COMTE</name>
<reference evidence="4" key="1">
    <citation type="submission" date="2014-06" db="EMBL/GenBank/DDBJ databases">
        <title>Draft genome sequence of C. testosteroni WDL7.</title>
        <authorList>
            <person name="Wu Y."/>
            <person name="Seshan H."/>
            <person name="Arumugam K."/>
        </authorList>
    </citation>
    <scope>NUCLEOTIDE SEQUENCE [LARGE SCALE GENOMIC DNA]</scope>
    <source>
        <strain evidence="4">WDL7</strain>
    </source>
</reference>
<evidence type="ECO:0000313" key="3">
    <source>
        <dbReference type="EMBL" id="KOC21869.1"/>
    </source>
</evidence>
<evidence type="ECO:0000313" key="4">
    <source>
        <dbReference type="Proteomes" id="UP000037442"/>
    </source>
</evidence>
<dbReference type="RefSeq" id="WP_053283280.1">
    <property type="nucleotide sequence ID" value="NZ_JNVD01000018.1"/>
</dbReference>
<feature type="compositionally biased region" description="Low complexity" evidence="2">
    <location>
        <begin position="23"/>
        <end position="47"/>
    </location>
</feature>
<dbReference type="Proteomes" id="UP000037442">
    <property type="component" value="Unassembled WGS sequence"/>
</dbReference>
<dbReference type="Pfam" id="PF04519">
    <property type="entry name" value="Bactofilin"/>
    <property type="match status" value="1"/>
</dbReference>
<sequence>MAVQNPFFGKRENDSFPPRNSVTGLSTANSAATSGASSLSNAGLGTAPSSTMRAAATAAPTAPAAEENGGSKLTVGPNIKLKGVEITDCDTLVVEGTVEATMNSRVIKIAEQGAFHGTAEIDIAEIHGKFDGTLTVREKLVIYGSGKVSGTIRYGKVVIEEGGELTGQIEAGTRAGASSSSNASASAWSKSSAGSSASSQVTGVASSNETTGSAAVA</sequence>
<dbReference type="PANTHER" id="PTHR35024">
    <property type="entry name" value="HYPOTHETICAL CYTOSOLIC PROTEIN"/>
    <property type="match status" value="1"/>
</dbReference>
<evidence type="ECO:0000256" key="2">
    <source>
        <dbReference type="SAM" id="MobiDB-lite"/>
    </source>
</evidence>
<accession>A0A0L7MIW0</accession>
<feature type="region of interest" description="Disordered" evidence="2">
    <location>
        <begin position="173"/>
        <end position="217"/>
    </location>
</feature>